<dbReference type="STRING" id="149040.A0A194WW23"/>
<organism evidence="6 7">
    <name type="scientific">Mollisia scopiformis</name>
    <name type="common">Conifer needle endophyte fungus</name>
    <name type="synonym">Phialocephala scopiformis</name>
    <dbReference type="NCBI Taxonomy" id="149040"/>
    <lineage>
        <taxon>Eukaryota</taxon>
        <taxon>Fungi</taxon>
        <taxon>Dikarya</taxon>
        <taxon>Ascomycota</taxon>
        <taxon>Pezizomycotina</taxon>
        <taxon>Leotiomycetes</taxon>
        <taxon>Helotiales</taxon>
        <taxon>Mollisiaceae</taxon>
        <taxon>Mollisia</taxon>
    </lineage>
</organism>
<dbReference type="EMBL" id="KQ947425">
    <property type="protein sequence ID" value="KUJ12171.1"/>
    <property type="molecule type" value="Genomic_DNA"/>
</dbReference>
<dbReference type="PANTHER" id="PTHR46072">
    <property type="entry name" value="AMIDASE-RELATED-RELATED"/>
    <property type="match status" value="1"/>
</dbReference>
<dbReference type="SUPFAM" id="SSF75304">
    <property type="entry name" value="Amidase signature (AS) enzymes"/>
    <property type="match status" value="1"/>
</dbReference>
<feature type="active site" description="Charge relay system" evidence="3">
    <location>
        <position position="190"/>
    </location>
</feature>
<keyword evidence="2" id="KW-0378">Hydrolase</keyword>
<dbReference type="PIRSF" id="PIRSF001221">
    <property type="entry name" value="Amidase_fungi"/>
    <property type="match status" value="1"/>
</dbReference>
<reference evidence="6 7" key="1">
    <citation type="submission" date="2015-10" db="EMBL/GenBank/DDBJ databases">
        <title>Full genome of DAOMC 229536 Phialocephala scopiformis, a fungal endophyte of spruce producing the potent anti-insectan compound rugulosin.</title>
        <authorList>
            <consortium name="DOE Joint Genome Institute"/>
            <person name="Walker A.K."/>
            <person name="Frasz S.L."/>
            <person name="Seifert K.A."/>
            <person name="Miller J.D."/>
            <person name="Mondo S.J."/>
            <person name="Labutti K."/>
            <person name="Lipzen A."/>
            <person name="Dockter R."/>
            <person name="Kennedy M."/>
            <person name="Grigoriev I.V."/>
            <person name="Spatafora J.W."/>
        </authorList>
    </citation>
    <scope>NUCLEOTIDE SEQUENCE [LARGE SCALE GENOMIC DNA]</scope>
    <source>
        <strain evidence="6 7">CBS 120377</strain>
    </source>
</reference>
<evidence type="ECO:0000313" key="6">
    <source>
        <dbReference type="EMBL" id="KUJ12171.1"/>
    </source>
</evidence>
<feature type="active site" description="Charge relay system" evidence="3">
    <location>
        <position position="115"/>
    </location>
</feature>
<evidence type="ECO:0000256" key="1">
    <source>
        <dbReference type="ARBA" id="ARBA00009199"/>
    </source>
</evidence>
<protein>
    <submittedName>
        <fullName evidence="6">Amidase</fullName>
    </submittedName>
</protein>
<name>A0A194WW23_MOLSC</name>
<feature type="binding site" evidence="4">
    <location>
        <begin position="211"/>
        <end position="214"/>
    </location>
    <ligand>
        <name>substrate</name>
    </ligand>
</feature>
<evidence type="ECO:0000313" key="7">
    <source>
        <dbReference type="Proteomes" id="UP000070700"/>
    </source>
</evidence>
<dbReference type="GeneID" id="28832694"/>
<dbReference type="Pfam" id="PF01425">
    <property type="entry name" value="Amidase"/>
    <property type="match status" value="1"/>
</dbReference>
<evidence type="ECO:0000256" key="3">
    <source>
        <dbReference type="PIRSR" id="PIRSR001221-1"/>
    </source>
</evidence>
<comment type="similarity">
    <text evidence="1">Belongs to the amidase family.</text>
</comment>
<keyword evidence="7" id="KW-1185">Reference proteome</keyword>
<dbReference type="RefSeq" id="XP_018066526.1">
    <property type="nucleotide sequence ID" value="XM_018222968.1"/>
</dbReference>
<dbReference type="OrthoDB" id="6428749at2759"/>
<feature type="domain" description="Amidase" evidence="5">
    <location>
        <begin position="60"/>
        <end position="520"/>
    </location>
</feature>
<dbReference type="InterPro" id="IPR036928">
    <property type="entry name" value="AS_sf"/>
</dbReference>
<dbReference type="AlphaFoldDB" id="A0A194WW23"/>
<gene>
    <name evidence="6" type="ORF">LY89DRAFT_786303</name>
</gene>
<dbReference type="Gene3D" id="3.90.1300.10">
    <property type="entry name" value="Amidase signature (AS) domain"/>
    <property type="match status" value="1"/>
</dbReference>
<evidence type="ECO:0000256" key="4">
    <source>
        <dbReference type="PIRSR" id="PIRSR001221-2"/>
    </source>
</evidence>
<accession>A0A194WW23</accession>
<evidence type="ECO:0000259" key="5">
    <source>
        <dbReference type="Pfam" id="PF01425"/>
    </source>
</evidence>
<evidence type="ECO:0000256" key="2">
    <source>
        <dbReference type="ARBA" id="ARBA00022801"/>
    </source>
</evidence>
<dbReference type="PANTHER" id="PTHR46072:SF8">
    <property type="entry name" value="AMIDASE DOMAIN-CONTAINING PROTEIN"/>
    <property type="match status" value="1"/>
</dbReference>
<dbReference type="Proteomes" id="UP000070700">
    <property type="component" value="Unassembled WGS sequence"/>
</dbReference>
<feature type="binding site" evidence="4">
    <location>
        <position position="190"/>
    </location>
    <ligand>
        <name>substrate</name>
    </ligand>
</feature>
<proteinExistence type="inferred from homology"/>
<sequence>MARNYWLLPTDVLTRAENTPKLVGDFIESLLDPETREITALDPVDILARVREGTYTAVKVTTAFCKRAPYAHQLNNNVLEFIFEAALEQAKELDQYLEQHNETAGPLHGLPVSMKNQFHVNSVNTSMGYVGWINKERPVESLLVKELKSLGAIPIAKTTCVQTLFFGETNNNILGYTKNPFNQALSTGGSSGGEGAFQALRGSGIGFGTDIGGSVIMPSAFAGLYSLKPSHGRISYKDVANSVPGQPVIPSVIGIMAISLPSLRLMFKSLQSTKPWLDDPEVINFSSRLETEPNSIALEGSDKVSFGLYENDGMVVPHPPIQRALRIVQKALDLKGYKFVTWDPPSHREAATMHSFFLRADGNADVFEQINLSGEPFIPEIQAQFGEKPKPPALLLDFYKQYLHLKECREKYQAYWNSTATKSSTGLPVDAVILPASPHAGVIPGKYYHYLYSNFPNVLDYTTMVIPVTNANKTIDIFDKDYKPLNDVDKKNWLAYDPEKYNGAPASFQLLGRRLDEEKLISLATIIVEALEEYKKQDGWENV</sequence>
<feature type="active site" description="Acyl-ester intermediate" evidence="3">
    <location>
        <position position="214"/>
    </location>
</feature>
<dbReference type="InParanoid" id="A0A194WW23"/>
<dbReference type="KEGG" id="psco:LY89DRAFT_786303"/>
<dbReference type="InterPro" id="IPR023631">
    <property type="entry name" value="Amidase_dom"/>
</dbReference>
<feature type="binding site" evidence="4">
    <location>
        <position position="164"/>
    </location>
    <ligand>
        <name>substrate</name>
    </ligand>
</feature>
<dbReference type="GO" id="GO:0016787">
    <property type="term" value="F:hydrolase activity"/>
    <property type="evidence" value="ECO:0007669"/>
    <property type="project" value="UniProtKB-KW"/>
</dbReference>